<evidence type="ECO:0000256" key="2">
    <source>
        <dbReference type="SAM" id="Phobius"/>
    </source>
</evidence>
<keyword evidence="2" id="KW-1133">Transmembrane helix</keyword>
<gene>
    <name evidence="3" type="ORF">UFOPK3914_01960</name>
</gene>
<feature type="transmembrane region" description="Helical" evidence="2">
    <location>
        <begin position="61"/>
        <end position="79"/>
    </location>
</feature>
<reference evidence="3" key="1">
    <citation type="submission" date="2020-05" db="EMBL/GenBank/DDBJ databases">
        <authorList>
            <person name="Chiriac C."/>
            <person name="Salcher M."/>
            <person name="Ghai R."/>
            <person name="Kavagutti S V."/>
        </authorList>
    </citation>
    <scope>NUCLEOTIDE SEQUENCE</scope>
</reference>
<feature type="transmembrane region" description="Helical" evidence="2">
    <location>
        <begin position="91"/>
        <end position="113"/>
    </location>
</feature>
<dbReference type="SUPFAM" id="SSF81442">
    <property type="entry name" value="Cytochrome c oxidase subunit I-like"/>
    <property type="match status" value="1"/>
</dbReference>
<dbReference type="InterPro" id="IPR036927">
    <property type="entry name" value="Cyt_c_oxase-like_su1_sf"/>
</dbReference>
<evidence type="ECO:0000313" key="3">
    <source>
        <dbReference type="EMBL" id="CAB4997831.1"/>
    </source>
</evidence>
<sequence length="159" mass="17587">MNLGFNFTQLQTIFAAETTEPVGNGALTTRAHVFVIAVTLLSVFFIVRLVRRHKLRTKYSLLWIAVAVALATIAVFPGLLEAVSQAAGVYYPPATFLILSVGFLFLIVVHFSWEFSRSEERIRTLAEDLALLRAAHEELTEQMRAQTSGSSSEDADSEP</sequence>
<dbReference type="InterPro" id="IPR019277">
    <property type="entry name" value="DUF2304"/>
</dbReference>
<feature type="region of interest" description="Disordered" evidence="1">
    <location>
        <begin position="140"/>
        <end position="159"/>
    </location>
</feature>
<protein>
    <submittedName>
        <fullName evidence="3">Unannotated protein</fullName>
    </submittedName>
</protein>
<name>A0A6J7NXQ5_9ZZZZ</name>
<dbReference type="AlphaFoldDB" id="A0A6J7NXQ5"/>
<proteinExistence type="predicted"/>
<dbReference type="EMBL" id="CAFBOG010000261">
    <property type="protein sequence ID" value="CAB4997831.1"/>
    <property type="molecule type" value="Genomic_DNA"/>
</dbReference>
<feature type="compositionally biased region" description="Polar residues" evidence="1">
    <location>
        <begin position="143"/>
        <end position="152"/>
    </location>
</feature>
<keyword evidence="2" id="KW-0472">Membrane</keyword>
<organism evidence="3">
    <name type="scientific">freshwater metagenome</name>
    <dbReference type="NCBI Taxonomy" id="449393"/>
    <lineage>
        <taxon>unclassified sequences</taxon>
        <taxon>metagenomes</taxon>
        <taxon>ecological metagenomes</taxon>
    </lineage>
</organism>
<dbReference type="Pfam" id="PF10066">
    <property type="entry name" value="DUF2304"/>
    <property type="match status" value="1"/>
</dbReference>
<keyword evidence="2" id="KW-0812">Transmembrane</keyword>
<evidence type="ECO:0000256" key="1">
    <source>
        <dbReference type="SAM" id="MobiDB-lite"/>
    </source>
</evidence>
<accession>A0A6J7NXQ5</accession>
<feature type="transmembrane region" description="Helical" evidence="2">
    <location>
        <begin position="31"/>
        <end position="49"/>
    </location>
</feature>